<proteinExistence type="predicted"/>
<protein>
    <submittedName>
        <fullName evidence="1">Pyridinium-3,5-biscarboxylic acid mononucleotide sulfurtransferase</fullName>
        <ecNumber evidence="1">2.8.1.-</ecNumber>
    </submittedName>
</protein>
<dbReference type="AlphaFoldDB" id="A0A645J4C4"/>
<dbReference type="EMBL" id="VSSQ01130815">
    <property type="protein sequence ID" value="MPN58296.1"/>
    <property type="molecule type" value="Genomic_DNA"/>
</dbReference>
<organism evidence="1">
    <name type="scientific">bioreactor metagenome</name>
    <dbReference type="NCBI Taxonomy" id="1076179"/>
    <lineage>
        <taxon>unclassified sequences</taxon>
        <taxon>metagenomes</taxon>
        <taxon>ecological metagenomes</taxon>
    </lineage>
</organism>
<dbReference type="EC" id="2.8.1.-" evidence="1"/>
<keyword evidence="1" id="KW-0808">Transferase</keyword>
<dbReference type="PANTHER" id="PTHR43169:SF2">
    <property type="entry name" value="NAD_GMP SYNTHASE DOMAIN-CONTAINING PROTEIN"/>
    <property type="match status" value="1"/>
</dbReference>
<dbReference type="InterPro" id="IPR052188">
    <property type="entry name" value="Ni-pincer_cofactor_biosynth"/>
</dbReference>
<accession>A0A645J4C4</accession>
<evidence type="ECO:0000313" key="1">
    <source>
        <dbReference type="EMBL" id="MPN58296.1"/>
    </source>
</evidence>
<name>A0A645J4C4_9ZZZZ</name>
<sequence>MKAVKELEGVCSPLLENGLGKEDIRSLSKVWGLPTWNKLSMPCLSSRIAYGEKITPERLHQVEQAEEIIRKYVKGPVRVRHHGVLARIEVDASSLGILVIPEVAAAINKAILDLGFKYVTLDMGGYKTGNLNQQLENI</sequence>
<dbReference type="PANTHER" id="PTHR43169">
    <property type="entry name" value="EXSB FAMILY PROTEIN"/>
    <property type="match status" value="1"/>
</dbReference>
<comment type="caution">
    <text evidence="1">The sequence shown here is derived from an EMBL/GenBank/DDBJ whole genome shotgun (WGS) entry which is preliminary data.</text>
</comment>
<gene>
    <name evidence="1" type="primary">larE_26</name>
    <name evidence="1" type="ORF">SDC9_205999</name>
</gene>
<reference evidence="1" key="1">
    <citation type="submission" date="2019-08" db="EMBL/GenBank/DDBJ databases">
        <authorList>
            <person name="Kucharzyk K."/>
            <person name="Murdoch R.W."/>
            <person name="Higgins S."/>
            <person name="Loffler F."/>
        </authorList>
    </citation>
    <scope>NUCLEOTIDE SEQUENCE</scope>
</reference>
<dbReference type="SUPFAM" id="SSF52402">
    <property type="entry name" value="Adenine nucleotide alpha hydrolases-like"/>
    <property type="match status" value="1"/>
</dbReference>
<dbReference type="GO" id="GO:0016740">
    <property type="term" value="F:transferase activity"/>
    <property type="evidence" value="ECO:0007669"/>
    <property type="project" value="UniProtKB-KW"/>
</dbReference>